<keyword evidence="4 10" id="KW-0547">Nucleotide-binding</keyword>
<evidence type="ECO:0000256" key="2">
    <source>
        <dbReference type="ARBA" id="ARBA00022598"/>
    </source>
</evidence>
<dbReference type="PANTHER" id="PTHR43024:SF1">
    <property type="entry name" value="UDP-N-ACETYLMURAMOYL-TRIPEPTIDE--D-ALANYL-D-ALANINE LIGASE"/>
    <property type="match status" value="1"/>
</dbReference>
<organism evidence="15 16">
    <name type="scientific">Pseudoroseicyclus aestuarii</name>
    <dbReference type="NCBI Taxonomy" id="1795041"/>
    <lineage>
        <taxon>Bacteria</taxon>
        <taxon>Pseudomonadati</taxon>
        <taxon>Pseudomonadota</taxon>
        <taxon>Alphaproteobacteria</taxon>
        <taxon>Rhodobacterales</taxon>
        <taxon>Paracoccaceae</taxon>
        <taxon>Pseudoroseicyclus</taxon>
    </lineage>
</organism>
<dbReference type="GO" id="GO:0005737">
    <property type="term" value="C:cytoplasm"/>
    <property type="evidence" value="ECO:0007669"/>
    <property type="project" value="UniProtKB-SubCell"/>
</dbReference>
<dbReference type="RefSeq" id="WP_110815185.1">
    <property type="nucleotide sequence ID" value="NZ_QJTE01000004.1"/>
</dbReference>
<dbReference type="GO" id="GO:0009252">
    <property type="term" value="P:peptidoglycan biosynthetic process"/>
    <property type="evidence" value="ECO:0007669"/>
    <property type="project" value="UniProtKB-UniRule"/>
</dbReference>
<dbReference type="NCBIfam" id="TIGR01143">
    <property type="entry name" value="murF"/>
    <property type="match status" value="1"/>
</dbReference>
<evidence type="ECO:0000259" key="14">
    <source>
        <dbReference type="Pfam" id="PF08245"/>
    </source>
</evidence>
<evidence type="ECO:0000256" key="8">
    <source>
        <dbReference type="ARBA" id="ARBA00023306"/>
    </source>
</evidence>
<dbReference type="Gene3D" id="3.90.190.20">
    <property type="entry name" value="Mur ligase, C-terminal domain"/>
    <property type="match status" value="1"/>
</dbReference>
<dbReference type="InterPro" id="IPR000713">
    <property type="entry name" value="Mur_ligase_N"/>
</dbReference>
<dbReference type="InterPro" id="IPR051046">
    <property type="entry name" value="MurCDEF_CellWall_CoF430Synth"/>
</dbReference>
<dbReference type="Gene3D" id="3.40.1190.10">
    <property type="entry name" value="Mur-like, catalytic domain"/>
    <property type="match status" value="1"/>
</dbReference>
<dbReference type="InterPro" id="IPR013221">
    <property type="entry name" value="Mur_ligase_cen"/>
</dbReference>
<dbReference type="InterPro" id="IPR036615">
    <property type="entry name" value="Mur_ligase_C_dom_sf"/>
</dbReference>
<keyword evidence="6 10" id="KW-0133">Cell shape</keyword>
<dbReference type="HAMAP" id="MF_02019">
    <property type="entry name" value="MurF"/>
    <property type="match status" value="1"/>
</dbReference>
<feature type="domain" description="Mur ligase C-terminal" evidence="13">
    <location>
        <begin position="334"/>
        <end position="455"/>
    </location>
</feature>
<evidence type="ECO:0000256" key="5">
    <source>
        <dbReference type="ARBA" id="ARBA00022840"/>
    </source>
</evidence>
<evidence type="ECO:0000259" key="12">
    <source>
        <dbReference type="Pfam" id="PF01225"/>
    </source>
</evidence>
<evidence type="ECO:0000256" key="3">
    <source>
        <dbReference type="ARBA" id="ARBA00022618"/>
    </source>
</evidence>
<comment type="caution">
    <text evidence="15">The sequence shown here is derived from an EMBL/GenBank/DDBJ whole genome shotgun (WGS) entry which is preliminary data.</text>
</comment>
<feature type="binding site" evidence="10">
    <location>
        <begin position="109"/>
        <end position="115"/>
    </location>
    <ligand>
        <name>ATP</name>
        <dbReference type="ChEBI" id="CHEBI:30616"/>
    </ligand>
</feature>
<dbReference type="GO" id="GO:0051301">
    <property type="term" value="P:cell division"/>
    <property type="evidence" value="ECO:0007669"/>
    <property type="project" value="UniProtKB-KW"/>
</dbReference>
<evidence type="ECO:0000256" key="10">
    <source>
        <dbReference type="HAMAP-Rule" id="MF_02019"/>
    </source>
</evidence>
<dbReference type="SUPFAM" id="SSF63418">
    <property type="entry name" value="MurE/MurF N-terminal domain"/>
    <property type="match status" value="1"/>
</dbReference>
<dbReference type="InterPro" id="IPR005863">
    <property type="entry name" value="UDP-N-AcMur_synth"/>
</dbReference>
<sequence>MTALWTAAEAAEATGGQARGDWTASGVSIDTRTLAQGDLFVALTVARDGHDFVAQALERGAAAALVSRIPEGVPEGAPLLLVDDVQTALEALGRAARARTKARVVAITGSVGKTSTKEMMRAVLAGEGRTHAAEASYNNHWGVPLTLARMPRDTDFAVIEIGMNHPGEIAPLARMARPHVALITTVAPAHLEAFENIEGIAREKAAIFEGLEPGGTAVINGDLAVSPLLRETARRHGARIISFGEKAMNHHRLLEARVGQGATVGEARLWRTRVMLKVSAEGRHFAVNALAVLAAARALEADRARALCALAAWSPPSGRGARETVVIDPARDDESIELLDDAFNANPASLAAALEVLAAAEPFDGVGRFKRGRRIAILGDMLELGAGEAQLHADVAQAPAMAKVATVHCVGPLMAHLWEALPEAKRGRRVDTVEALLPEVSRLVDTGDVVLVKGSKSSHVSRVVDAIRKLGQRSAARETEV</sequence>
<comment type="similarity">
    <text evidence="10">Belongs to the MurCDEF family. MurF subfamily.</text>
</comment>
<name>A0A318STM4_9RHOB</name>
<reference evidence="15 16" key="1">
    <citation type="submission" date="2018-06" db="EMBL/GenBank/DDBJ databases">
        <title>Genomic Encyclopedia of Type Strains, Phase III (KMG-III): the genomes of soil and plant-associated and newly described type strains.</title>
        <authorList>
            <person name="Whitman W."/>
        </authorList>
    </citation>
    <scope>NUCLEOTIDE SEQUENCE [LARGE SCALE GENOMIC DNA]</scope>
    <source>
        <strain evidence="15 16">CECT 9025</strain>
    </source>
</reference>
<dbReference type="UniPathway" id="UPA00219"/>
<dbReference type="OrthoDB" id="9800958at2"/>
<evidence type="ECO:0000256" key="4">
    <source>
        <dbReference type="ARBA" id="ARBA00022741"/>
    </source>
</evidence>
<accession>A0A318STM4</accession>
<evidence type="ECO:0000256" key="1">
    <source>
        <dbReference type="ARBA" id="ARBA00022490"/>
    </source>
</evidence>
<comment type="pathway">
    <text evidence="10 11">Cell wall biogenesis; peptidoglycan biosynthesis.</text>
</comment>
<dbReference type="PANTHER" id="PTHR43024">
    <property type="entry name" value="UDP-N-ACETYLMURAMOYL-TRIPEPTIDE--D-ALANYL-D-ALANINE LIGASE"/>
    <property type="match status" value="1"/>
</dbReference>
<keyword evidence="16" id="KW-1185">Reference proteome</keyword>
<dbReference type="GO" id="GO:0008360">
    <property type="term" value="P:regulation of cell shape"/>
    <property type="evidence" value="ECO:0007669"/>
    <property type="project" value="UniProtKB-KW"/>
</dbReference>
<dbReference type="InterPro" id="IPR036565">
    <property type="entry name" value="Mur-like_cat_sf"/>
</dbReference>
<protein>
    <recommendedName>
        <fullName evidence="10 11">UDP-N-acetylmuramoyl-tripeptide--D-alanyl-D-alanine ligase</fullName>
        <ecNumber evidence="10 11">6.3.2.10</ecNumber>
    </recommendedName>
    <alternativeName>
        <fullName evidence="10">D-alanyl-D-alanine-adding enzyme</fullName>
    </alternativeName>
</protein>
<keyword evidence="9 10" id="KW-0961">Cell wall biogenesis/degradation</keyword>
<dbReference type="GO" id="GO:0005524">
    <property type="term" value="F:ATP binding"/>
    <property type="evidence" value="ECO:0007669"/>
    <property type="project" value="UniProtKB-UniRule"/>
</dbReference>
<dbReference type="GO" id="GO:0071555">
    <property type="term" value="P:cell wall organization"/>
    <property type="evidence" value="ECO:0007669"/>
    <property type="project" value="UniProtKB-KW"/>
</dbReference>
<dbReference type="Gene3D" id="3.40.1390.10">
    <property type="entry name" value="MurE/MurF, N-terminal domain"/>
    <property type="match status" value="1"/>
</dbReference>
<dbReference type="AlphaFoldDB" id="A0A318STM4"/>
<dbReference type="InterPro" id="IPR004101">
    <property type="entry name" value="Mur_ligase_C"/>
</dbReference>
<evidence type="ECO:0000259" key="13">
    <source>
        <dbReference type="Pfam" id="PF02875"/>
    </source>
</evidence>
<keyword evidence="1 10" id="KW-0963">Cytoplasm</keyword>
<comment type="function">
    <text evidence="10 11">Involved in cell wall formation. Catalyzes the final step in the synthesis of UDP-N-acetylmuramoyl-pentapeptide, the precursor of murein.</text>
</comment>
<dbReference type="Pfam" id="PF01225">
    <property type="entry name" value="Mur_ligase"/>
    <property type="match status" value="1"/>
</dbReference>
<keyword evidence="8 10" id="KW-0131">Cell cycle</keyword>
<keyword evidence="7 10" id="KW-0573">Peptidoglycan synthesis</keyword>
<dbReference type="SUPFAM" id="SSF53244">
    <property type="entry name" value="MurD-like peptide ligases, peptide-binding domain"/>
    <property type="match status" value="1"/>
</dbReference>
<dbReference type="EMBL" id="QJTE01000004">
    <property type="protein sequence ID" value="PYE82529.1"/>
    <property type="molecule type" value="Genomic_DNA"/>
</dbReference>
<evidence type="ECO:0000313" key="16">
    <source>
        <dbReference type="Proteomes" id="UP000248311"/>
    </source>
</evidence>
<keyword evidence="3 10" id="KW-0132">Cell division</keyword>
<comment type="catalytic activity">
    <reaction evidence="10 11">
        <text>D-alanyl-D-alanine + UDP-N-acetyl-alpha-D-muramoyl-L-alanyl-gamma-D-glutamyl-meso-2,6-diaminopimelate + ATP = UDP-N-acetyl-alpha-D-muramoyl-L-alanyl-gamma-D-glutamyl-meso-2,6-diaminopimeloyl-D-alanyl-D-alanine + ADP + phosphate + H(+)</text>
        <dbReference type="Rhea" id="RHEA:28374"/>
        <dbReference type="ChEBI" id="CHEBI:15378"/>
        <dbReference type="ChEBI" id="CHEBI:30616"/>
        <dbReference type="ChEBI" id="CHEBI:43474"/>
        <dbReference type="ChEBI" id="CHEBI:57822"/>
        <dbReference type="ChEBI" id="CHEBI:61386"/>
        <dbReference type="ChEBI" id="CHEBI:83905"/>
        <dbReference type="ChEBI" id="CHEBI:456216"/>
        <dbReference type="EC" id="6.3.2.10"/>
    </reaction>
</comment>
<keyword evidence="2 10" id="KW-0436">Ligase</keyword>
<evidence type="ECO:0000256" key="9">
    <source>
        <dbReference type="ARBA" id="ARBA00023316"/>
    </source>
</evidence>
<keyword evidence="5 10" id="KW-0067">ATP-binding</keyword>
<dbReference type="InterPro" id="IPR035911">
    <property type="entry name" value="MurE/MurF_N"/>
</dbReference>
<dbReference type="Proteomes" id="UP000248311">
    <property type="component" value="Unassembled WGS sequence"/>
</dbReference>
<dbReference type="GO" id="GO:0008766">
    <property type="term" value="F:UDP-N-acetylmuramoylalanyl-D-glutamyl-2,6-diaminopimelate-D-alanyl-D-alanine ligase activity"/>
    <property type="evidence" value="ECO:0007669"/>
    <property type="project" value="RHEA"/>
</dbReference>
<dbReference type="SUPFAM" id="SSF53623">
    <property type="entry name" value="MurD-like peptide ligases, catalytic domain"/>
    <property type="match status" value="1"/>
</dbReference>
<proteinExistence type="inferred from homology"/>
<evidence type="ECO:0000313" key="15">
    <source>
        <dbReference type="EMBL" id="PYE82529.1"/>
    </source>
</evidence>
<dbReference type="GO" id="GO:0047480">
    <property type="term" value="F:UDP-N-acetylmuramoyl-tripeptide-D-alanyl-D-alanine ligase activity"/>
    <property type="evidence" value="ECO:0007669"/>
    <property type="project" value="UniProtKB-UniRule"/>
</dbReference>
<dbReference type="Pfam" id="PF02875">
    <property type="entry name" value="Mur_ligase_C"/>
    <property type="match status" value="1"/>
</dbReference>
<evidence type="ECO:0000256" key="7">
    <source>
        <dbReference type="ARBA" id="ARBA00022984"/>
    </source>
</evidence>
<evidence type="ECO:0000256" key="11">
    <source>
        <dbReference type="RuleBase" id="RU004136"/>
    </source>
</evidence>
<comment type="subcellular location">
    <subcellularLocation>
        <location evidence="10 11">Cytoplasm</location>
    </subcellularLocation>
</comment>
<feature type="domain" description="Mur ligase central" evidence="14">
    <location>
        <begin position="107"/>
        <end position="296"/>
    </location>
</feature>
<evidence type="ECO:0000256" key="6">
    <source>
        <dbReference type="ARBA" id="ARBA00022960"/>
    </source>
</evidence>
<gene>
    <name evidence="10" type="primary">murF</name>
    <name evidence="15" type="ORF">DFP88_104286</name>
</gene>
<feature type="domain" description="Mur ligase N-terminal catalytic" evidence="12">
    <location>
        <begin position="25"/>
        <end position="94"/>
    </location>
</feature>
<dbReference type="EC" id="6.3.2.10" evidence="10 11"/>
<dbReference type="Pfam" id="PF08245">
    <property type="entry name" value="Mur_ligase_M"/>
    <property type="match status" value="1"/>
</dbReference>